<organism evidence="1 2">
    <name type="scientific">Nepenthes gracilis</name>
    <name type="common">Slender pitcher plant</name>
    <dbReference type="NCBI Taxonomy" id="150966"/>
    <lineage>
        <taxon>Eukaryota</taxon>
        <taxon>Viridiplantae</taxon>
        <taxon>Streptophyta</taxon>
        <taxon>Embryophyta</taxon>
        <taxon>Tracheophyta</taxon>
        <taxon>Spermatophyta</taxon>
        <taxon>Magnoliopsida</taxon>
        <taxon>eudicotyledons</taxon>
        <taxon>Gunneridae</taxon>
        <taxon>Pentapetalae</taxon>
        <taxon>Caryophyllales</taxon>
        <taxon>Nepenthaceae</taxon>
        <taxon>Nepenthes</taxon>
    </lineage>
</organism>
<gene>
    <name evidence="1" type="ORF">Nepgr_007796</name>
</gene>
<keyword evidence="2" id="KW-1185">Reference proteome</keyword>
<reference evidence="1" key="1">
    <citation type="submission" date="2023-05" db="EMBL/GenBank/DDBJ databases">
        <title>Nepenthes gracilis genome sequencing.</title>
        <authorList>
            <person name="Fukushima K."/>
        </authorList>
    </citation>
    <scope>NUCLEOTIDE SEQUENCE</scope>
    <source>
        <strain evidence="1">SING2019-196</strain>
    </source>
</reference>
<evidence type="ECO:0000313" key="2">
    <source>
        <dbReference type="Proteomes" id="UP001279734"/>
    </source>
</evidence>
<accession>A0AAD3XIV1</accession>
<dbReference type="AlphaFoldDB" id="A0AAD3XIV1"/>
<protein>
    <submittedName>
        <fullName evidence="1">Uncharacterized protein</fullName>
    </submittedName>
</protein>
<name>A0AAD3XIV1_NEPGR</name>
<comment type="caution">
    <text evidence="1">The sequence shown here is derived from an EMBL/GenBank/DDBJ whole genome shotgun (WGS) entry which is preliminary data.</text>
</comment>
<dbReference type="Proteomes" id="UP001279734">
    <property type="component" value="Unassembled WGS sequence"/>
</dbReference>
<proteinExistence type="predicted"/>
<dbReference type="EMBL" id="BSYO01000006">
    <property type="protein sequence ID" value="GMH05956.1"/>
    <property type="molecule type" value="Genomic_DNA"/>
</dbReference>
<evidence type="ECO:0000313" key="1">
    <source>
        <dbReference type="EMBL" id="GMH05956.1"/>
    </source>
</evidence>
<sequence>MVPYVNVVGFAPEVLSTVAPTAAEVVPVDVGPKLAPCPSGFDRVERKNDPQVNMPLINYCPQGGLGEVGMSSAPPVILDPTPSVLPMFSQSDDNFFFLVLVAFCLADFFADAQDADLAVSFFWTMYWANCCGCDFCMRLSVAADFLVAPYSYDAAKAGRGLIL</sequence>